<protein>
    <recommendedName>
        <fullName evidence="4">1,4-alpha-glucan branching enzyme</fullName>
    </recommendedName>
</protein>
<evidence type="ECO:0008006" key="4">
    <source>
        <dbReference type="Google" id="ProtNLM"/>
    </source>
</evidence>
<dbReference type="RefSeq" id="WP_169610964.1">
    <property type="nucleotide sequence ID" value="NZ_CP051682.1"/>
</dbReference>
<evidence type="ECO:0000313" key="2">
    <source>
        <dbReference type="EMBL" id="QJD98222.1"/>
    </source>
</evidence>
<gene>
    <name evidence="2" type="ORF">HH214_21245</name>
</gene>
<sequence>MSSESATTHDHKKIQQWAEKRGGVPAKIKNTGKSEESGVLRIHFPEHSHNDSFEEITWDEFFENFDENNLDLLYQDKKADAETSTFHKFVERKKK</sequence>
<reference evidence="2 3" key="1">
    <citation type="submission" date="2020-04" db="EMBL/GenBank/DDBJ databases">
        <title>Genome sequencing of novel species.</title>
        <authorList>
            <person name="Heo J."/>
            <person name="Kim S.-J."/>
            <person name="Kim J.-S."/>
            <person name="Hong S.-B."/>
            <person name="Kwon S.-W."/>
        </authorList>
    </citation>
    <scope>NUCLEOTIDE SEQUENCE [LARGE SCALE GENOMIC DNA]</scope>
    <source>
        <strain evidence="2 3">F39-2</strain>
    </source>
</reference>
<dbReference type="EMBL" id="CP051682">
    <property type="protein sequence ID" value="QJD98222.1"/>
    <property type="molecule type" value="Genomic_DNA"/>
</dbReference>
<keyword evidence="3" id="KW-1185">Reference proteome</keyword>
<evidence type="ECO:0000313" key="3">
    <source>
        <dbReference type="Proteomes" id="UP000503278"/>
    </source>
</evidence>
<name>A0A7L5E4I5_9SPHI</name>
<accession>A0A7L5E4I5</accession>
<dbReference type="KEGG" id="mrob:HH214_21245"/>
<feature type="region of interest" description="Disordered" evidence="1">
    <location>
        <begin position="1"/>
        <end position="35"/>
    </location>
</feature>
<organism evidence="2 3">
    <name type="scientific">Mucilaginibacter robiniae</name>
    <dbReference type="NCBI Taxonomy" id="2728022"/>
    <lineage>
        <taxon>Bacteria</taxon>
        <taxon>Pseudomonadati</taxon>
        <taxon>Bacteroidota</taxon>
        <taxon>Sphingobacteriia</taxon>
        <taxon>Sphingobacteriales</taxon>
        <taxon>Sphingobacteriaceae</taxon>
        <taxon>Mucilaginibacter</taxon>
    </lineage>
</organism>
<dbReference type="AlphaFoldDB" id="A0A7L5E4I5"/>
<proteinExistence type="predicted"/>
<dbReference type="Proteomes" id="UP000503278">
    <property type="component" value="Chromosome"/>
</dbReference>
<evidence type="ECO:0000256" key="1">
    <source>
        <dbReference type="SAM" id="MobiDB-lite"/>
    </source>
</evidence>